<dbReference type="EMBL" id="NPDU01000010">
    <property type="protein sequence ID" value="PJZ62964.1"/>
    <property type="molecule type" value="Genomic_DNA"/>
</dbReference>
<sequence length="228" mass="26210">MSALTVSKRVSEENQVSGKKKRLELVPKYELTDSQNTKRFEKNALLFSEGDSSNGFYIVRKGYVRSFRHSKANDKQQTFKIHYPGSWVGFRDAVMGGTYLHNAIALEDTEVQFVSQFEIQELLHTNREFSDMAFDKMTKECVEAENKIYSMGIRHTHAKLSEFLLERMKEVGVEIELPFTRDVLASIIGATTETLVRALSDFKCRGWIEIEKRKIIIRNEAALTSLLD</sequence>
<dbReference type="PANTHER" id="PTHR24567">
    <property type="entry name" value="CRP FAMILY TRANSCRIPTIONAL REGULATORY PROTEIN"/>
    <property type="match status" value="1"/>
</dbReference>
<dbReference type="GO" id="GO:0003700">
    <property type="term" value="F:DNA-binding transcription factor activity"/>
    <property type="evidence" value="ECO:0007669"/>
    <property type="project" value="TreeGrafter"/>
</dbReference>
<protein>
    <submittedName>
        <fullName evidence="6">Crp/Fnr family transcriptional regulator</fullName>
    </submittedName>
</protein>
<dbReference type="SUPFAM" id="SSF51206">
    <property type="entry name" value="cAMP-binding domain-like"/>
    <property type="match status" value="1"/>
</dbReference>
<dbReference type="SMART" id="SM00419">
    <property type="entry name" value="HTH_CRP"/>
    <property type="match status" value="1"/>
</dbReference>
<keyword evidence="2" id="KW-0238">DNA-binding</keyword>
<dbReference type="RefSeq" id="WP_100786918.1">
    <property type="nucleotide sequence ID" value="NZ_NPDU01000010.1"/>
</dbReference>
<organism evidence="6 9">
    <name type="scientific">Leptospira adleri</name>
    <dbReference type="NCBI Taxonomy" id="2023186"/>
    <lineage>
        <taxon>Bacteria</taxon>
        <taxon>Pseudomonadati</taxon>
        <taxon>Spirochaetota</taxon>
        <taxon>Spirochaetia</taxon>
        <taxon>Leptospirales</taxon>
        <taxon>Leptospiraceae</taxon>
        <taxon>Leptospira</taxon>
    </lineage>
</organism>
<evidence type="ECO:0000256" key="2">
    <source>
        <dbReference type="ARBA" id="ARBA00023125"/>
    </source>
</evidence>
<dbReference type="Pfam" id="PF13545">
    <property type="entry name" value="HTH_Crp_2"/>
    <property type="match status" value="1"/>
</dbReference>
<accession>A0A2M9YKQ0</accession>
<reference evidence="8 9" key="1">
    <citation type="submission" date="2017-07" db="EMBL/GenBank/DDBJ databases">
        <title>Leptospira spp. isolated from tropical soils.</title>
        <authorList>
            <person name="Thibeaux R."/>
            <person name="Iraola G."/>
            <person name="Ferres I."/>
            <person name="Bierque E."/>
            <person name="Girault D."/>
            <person name="Soupe-Gilbert M.-E."/>
            <person name="Picardeau M."/>
            <person name="Goarant C."/>
        </authorList>
    </citation>
    <scope>NUCLEOTIDE SEQUENCE [LARGE SCALE GENOMIC DNA]</scope>
    <source>
        <strain evidence="6 9">FH2-B-C1</strain>
        <strain evidence="7 8">FH2-B-D1</strain>
    </source>
</reference>
<dbReference type="InterPro" id="IPR018490">
    <property type="entry name" value="cNMP-bd_dom_sf"/>
</dbReference>
<dbReference type="OrthoDB" id="9798104at2"/>
<dbReference type="GO" id="GO:0005829">
    <property type="term" value="C:cytosol"/>
    <property type="evidence" value="ECO:0007669"/>
    <property type="project" value="TreeGrafter"/>
</dbReference>
<dbReference type="CDD" id="cd00038">
    <property type="entry name" value="CAP_ED"/>
    <property type="match status" value="1"/>
</dbReference>
<evidence type="ECO:0000259" key="5">
    <source>
        <dbReference type="PROSITE" id="PS51063"/>
    </source>
</evidence>
<dbReference type="AlphaFoldDB" id="A0A2M9YKQ0"/>
<dbReference type="Gene3D" id="2.60.120.10">
    <property type="entry name" value="Jelly Rolls"/>
    <property type="match status" value="1"/>
</dbReference>
<evidence type="ECO:0000313" key="8">
    <source>
        <dbReference type="Proteomes" id="UP000232149"/>
    </source>
</evidence>
<evidence type="ECO:0000259" key="4">
    <source>
        <dbReference type="PROSITE" id="PS50042"/>
    </source>
</evidence>
<evidence type="ECO:0000313" key="9">
    <source>
        <dbReference type="Proteomes" id="UP000232188"/>
    </source>
</evidence>
<dbReference type="PROSITE" id="PS51063">
    <property type="entry name" value="HTH_CRP_2"/>
    <property type="match status" value="1"/>
</dbReference>
<evidence type="ECO:0000313" key="6">
    <source>
        <dbReference type="EMBL" id="PJZ52102.1"/>
    </source>
</evidence>
<evidence type="ECO:0000256" key="3">
    <source>
        <dbReference type="ARBA" id="ARBA00023163"/>
    </source>
</evidence>
<dbReference type="SUPFAM" id="SSF46785">
    <property type="entry name" value="Winged helix' DNA-binding domain"/>
    <property type="match status" value="1"/>
</dbReference>
<dbReference type="Pfam" id="PF00027">
    <property type="entry name" value="cNMP_binding"/>
    <property type="match status" value="1"/>
</dbReference>
<feature type="domain" description="HTH crp-type" evidence="5">
    <location>
        <begin position="154"/>
        <end position="221"/>
    </location>
</feature>
<name>A0A2M9YKQ0_9LEPT</name>
<proteinExistence type="predicted"/>
<evidence type="ECO:0000256" key="1">
    <source>
        <dbReference type="ARBA" id="ARBA00023015"/>
    </source>
</evidence>
<dbReference type="InterPro" id="IPR050397">
    <property type="entry name" value="Env_Response_Regulators"/>
</dbReference>
<keyword evidence="8" id="KW-1185">Reference proteome</keyword>
<evidence type="ECO:0000313" key="7">
    <source>
        <dbReference type="EMBL" id="PJZ62964.1"/>
    </source>
</evidence>
<dbReference type="InterPro" id="IPR036390">
    <property type="entry name" value="WH_DNA-bd_sf"/>
</dbReference>
<keyword evidence="3" id="KW-0804">Transcription</keyword>
<dbReference type="GO" id="GO:0003677">
    <property type="term" value="F:DNA binding"/>
    <property type="evidence" value="ECO:0007669"/>
    <property type="project" value="UniProtKB-KW"/>
</dbReference>
<dbReference type="EMBL" id="NPDV01000016">
    <property type="protein sequence ID" value="PJZ52102.1"/>
    <property type="molecule type" value="Genomic_DNA"/>
</dbReference>
<dbReference type="PROSITE" id="PS50042">
    <property type="entry name" value="CNMP_BINDING_3"/>
    <property type="match status" value="1"/>
</dbReference>
<dbReference type="PANTHER" id="PTHR24567:SF58">
    <property type="entry name" value="CYCLIC AMP-BINDING REGULATORY PROTEIN"/>
    <property type="match status" value="1"/>
</dbReference>
<dbReference type="Proteomes" id="UP000232188">
    <property type="component" value="Unassembled WGS sequence"/>
</dbReference>
<keyword evidence="1" id="KW-0805">Transcription regulation</keyword>
<dbReference type="InterPro" id="IPR014710">
    <property type="entry name" value="RmlC-like_jellyroll"/>
</dbReference>
<feature type="domain" description="Cyclic nucleotide-binding" evidence="4">
    <location>
        <begin position="21"/>
        <end position="140"/>
    </location>
</feature>
<dbReference type="InterPro" id="IPR012318">
    <property type="entry name" value="HTH_CRP"/>
</dbReference>
<dbReference type="Proteomes" id="UP000232149">
    <property type="component" value="Unassembled WGS sequence"/>
</dbReference>
<comment type="caution">
    <text evidence="6">The sequence shown here is derived from an EMBL/GenBank/DDBJ whole genome shotgun (WGS) entry which is preliminary data.</text>
</comment>
<gene>
    <name evidence="7" type="ORF">CH376_05620</name>
    <name evidence="6" type="ORF">CH380_16840</name>
</gene>
<dbReference type="InterPro" id="IPR000595">
    <property type="entry name" value="cNMP-bd_dom"/>
</dbReference>